<dbReference type="EMBL" id="AP023086">
    <property type="protein sequence ID" value="BCD97863.1"/>
    <property type="molecule type" value="Genomic_DNA"/>
</dbReference>
<dbReference type="AlphaFoldDB" id="A0AAN2BKA3"/>
<evidence type="ECO:0000256" key="3">
    <source>
        <dbReference type="ARBA" id="ARBA00022840"/>
    </source>
</evidence>
<evidence type="ECO:0000256" key="2">
    <source>
        <dbReference type="ARBA" id="ARBA00022741"/>
    </source>
</evidence>
<accession>A0AAN2BKA3</accession>
<dbReference type="PANTHER" id="PTHR42939">
    <property type="entry name" value="ABC TRANSPORTER ATP-BINDING PROTEIN ALBC-RELATED"/>
    <property type="match status" value="1"/>
</dbReference>
<keyword evidence="2" id="KW-0547">Nucleotide-binding</keyword>
<name>A0AAN2BKA3_9GAMM</name>
<evidence type="ECO:0000313" key="5">
    <source>
        <dbReference type="EMBL" id="BCD97863.1"/>
    </source>
</evidence>
<keyword evidence="1" id="KW-0813">Transport</keyword>
<evidence type="ECO:0000259" key="4">
    <source>
        <dbReference type="PROSITE" id="PS50893"/>
    </source>
</evidence>
<dbReference type="GO" id="GO:0016887">
    <property type="term" value="F:ATP hydrolysis activity"/>
    <property type="evidence" value="ECO:0007669"/>
    <property type="project" value="InterPro"/>
</dbReference>
<dbReference type="KEGG" id="marq:MARGE09_P2064"/>
<dbReference type="Gene3D" id="3.40.50.300">
    <property type="entry name" value="P-loop containing nucleotide triphosphate hydrolases"/>
    <property type="match status" value="1"/>
</dbReference>
<proteinExistence type="predicted"/>
<keyword evidence="6" id="KW-1185">Reference proteome</keyword>
<dbReference type="InterPro" id="IPR051782">
    <property type="entry name" value="ABC_Transporter_VariousFunc"/>
</dbReference>
<dbReference type="InterPro" id="IPR027417">
    <property type="entry name" value="P-loop_NTPase"/>
</dbReference>
<reference evidence="5 6" key="1">
    <citation type="journal article" date="2022" name="IScience">
        <title>An ultrasensitive nanofiber-based assay for enzymatic hydrolysis and deep-sea microbial degradation of cellulose.</title>
        <authorList>
            <person name="Tsudome M."/>
            <person name="Tachioka M."/>
            <person name="Miyazaki M."/>
            <person name="Uchimura K."/>
            <person name="Tsuda M."/>
            <person name="Takaki Y."/>
            <person name="Deguchi S."/>
        </authorList>
    </citation>
    <scope>NUCLEOTIDE SEQUENCE [LARGE SCALE GENOMIC DNA]</scope>
    <source>
        <strain evidence="5 6">GE09</strain>
    </source>
</reference>
<dbReference type="Pfam" id="PF00005">
    <property type="entry name" value="ABC_tran"/>
    <property type="match status" value="1"/>
</dbReference>
<keyword evidence="3 5" id="KW-0067">ATP-binding</keyword>
<dbReference type="PROSITE" id="PS50893">
    <property type="entry name" value="ABC_TRANSPORTER_2"/>
    <property type="match status" value="1"/>
</dbReference>
<sequence>MSESATAFSVELSNVSKHYRHFDLDGLDLCLPHGEVLGLVGPNGAGKSTCLRLIMGLLRQDSGEVNVLGRAIPEHAVWLKERAAFVSEDMRLFADTTIEWHMGFIKKLFSRWDDAFAQKLLRNFELNSQQKIKELSLEQRIKTTLLLALARRPQLLVLDEPSTGLDPIARYELTAQLFEIMLNEENSVVFSSQFTQDVERLSDSIAFMDRGKLIAHQDKETYLDKWRRVELAGGGSLPMMDEVLDCRAYTGGYSLTHAQFDDAAVERFTQLGFTVSQTQLLTLEEIFIHQVRYSRQRSELKAYA</sequence>
<evidence type="ECO:0000256" key="1">
    <source>
        <dbReference type="ARBA" id="ARBA00022448"/>
    </source>
</evidence>
<dbReference type="PANTHER" id="PTHR42939:SF3">
    <property type="entry name" value="ABC TRANSPORTER ATP-BINDING COMPONENT"/>
    <property type="match status" value="1"/>
</dbReference>
<organism evidence="5 6">
    <name type="scientific">Marinagarivorans cellulosilyticus</name>
    <dbReference type="NCBI Taxonomy" id="2721545"/>
    <lineage>
        <taxon>Bacteria</taxon>
        <taxon>Pseudomonadati</taxon>
        <taxon>Pseudomonadota</taxon>
        <taxon>Gammaproteobacteria</taxon>
        <taxon>Cellvibrionales</taxon>
        <taxon>Cellvibrionaceae</taxon>
        <taxon>Marinagarivorans</taxon>
    </lineage>
</organism>
<protein>
    <submittedName>
        <fullName evidence="5">ABC-2 type transport system ATP-binding protein</fullName>
    </submittedName>
</protein>
<dbReference type="SUPFAM" id="SSF52540">
    <property type="entry name" value="P-loop containing nucleoside triphosphate hydrolases"/>
    <property type="match status" value="1"/>
</dbReference>
<evidence type="ECO:0000313" key="6">
    <source>
        <dbReference type="Proteomes" id="UP001320119"/>
    </source>
</evidence>
<dbReference type="GO" id="GO:0005524">
    <property type="term" value="F:ATP binding"/>
    <property type="evidence" value="ECO:0007669"/>
    <property type="project" value="UniProtKB-KW"/>
</dbReference>
<feature type="domain" description="ABC transporter" evidence="4">
    <location>
        <begin position="10"/>
        <end position="235"/>
    </location>
</feature>
<dbReference type="SMART" id="SM00382">
    <property type="entry name" value="AAA"/>
    <property type="match status" value="1"/>
</dbReference>
<gene>
    <name evidence="5" type="ORF">MARGE09_P2064</name>
</gene>
<dbReference type="CDD" id="cd03230">
    <property type="entry name" value="ABC_DR_subfamily_A"/>
    <property type="match status" value="1"/>
</dbReference>
<dbReference type="Proteomes" id="UP001320119">
    <property type="component" value="Chromosome"/>
</dbReference>
<dbReference type="InterPro" id="IPR003593">
    <property type="entry name" value="AAA+_ATPase"/>
</dbReference>
<dbReference type="InterPro" id="IPR003439">
    <property type="entry name" value="ABC_transporter-like_ATP-bd"/>
</dbReference>